<feature type="domain" description="Impact N-terminal" evidence="8">
    <location>
        <begin position="185"/>
        <end position="309"/>
    </location>
</feature>
<dbReference type="PANTHER" id="PTHR16301:SF25">
    <property type="entry name" value="PROTEIN IMPACT"/>
    <property type="match status" value="1"/>
</dbReference>
<comment type="similarity">
    <text evidence="2">Belongs to the IMPACT family.</text>
</comment>
<evidence type="ECO:0000256" key="3">
    <source>
        <dbReference type="ARBA" id="ARBA00022490"/>
    </source>
</evidence>
<evidence type="ECO:0000259" key="9">
    <source>
        <dbReference type="Pfam" id="PF05773"/>
    </source>
</evidence>
<feature type="compositionally biased region" description="Gly residues" evidence="7">
    <location>
        <begin position="235"/>
        <end position="248"/>
    </location>
</feature>
<dbReference type="Gene3D" id="3.30.230.30">
    <property type="entry name" value="Impact, N-terminal domain"/>
    <property type="match status" value="1"/>
</dbReference>
<dbReference type="InterPro" id="IPR016135">
    <property type="entry name" value="UBQ-conjugating_enzyme/RWD"/>
</dbReference>
<feature type="region of interest" description="Disordered" evidence="7">
    <location>
        <begin position="124"/>
        <end position="162"/>
    </location>
</feature>
<dbReference type="GO" id="GO:0006446">
    <property type="term" value="P:regulation of translational initiation"/>
    <property type="evidence" value="ECO:0007669"/>
    <property type="project" value="TreeGrafter"/>
</dbReference>
<dbReference type="InterPro" id="IPR006575">
    <property type="entry name" value="RWD_dom"/>
</dbReference>
<dbReference type="PANTHER" id="PTHR16301">
    <property type="entry name" value="IMPACT-RELATED"/>
    <property type="match status" value="1"/>
</dbReference>
<dbReference type="STRING" id="150374.A0A0M8MT87"/>
<feature type="region of interest" description="Disordered" evidence="7">
    <location>
        <begin position="21"/>
        <end position="60"/>
    </location>
</feature>
<dbReference type="Pfam" id="PF01205">
    <property type="entry name" value="Impact_N"/>
    <property type="match status" value="1"/>
</dbReference>
<dbReference type="OrthoDB" id="69641at2759"/>
<dbReference type="EMBL" id="LGSR01000020">
    <property type="protein sequence ID" value="KOS18926.1"/>
    <property type="molecule type" value="Genomic_DNA"/>
</dbReference>
<dbReference type="InterPro" id="IPR020569">
    <property type="entry name" value="UPF0029_Impact_CS"/>
</dbReference>
<dbReference type="SUPFAM" id="SSF54211">
    <property type="entry name" value="Ribosomal protein S5 domain 2-like"/>
    <property type="match status" value="1"/>
</dbReference>
<evidence type="ECO:0000256" key="2">
    <source>
        <dbReference type="ARBA" id="ARBA00007665"/>
    </source>
</evidence>
<sequence>MSEELFDEIEVINSIYGASTLQPAESSTPDSRAQEYILTLPRPQPSESRQDSPLRDGDKSALRIRFPEDYPAQRPVVLGAQHSAGGRRGAGARDAEMFAAAVEASWAPGGVCVFDALEEYARARGEAEEDGGAEEDVGEDVEDVEGEGAEEGSRGPRTGKGMELEVDVDANPPEWIVSDVVVESKSTFVARVARITTAEQPGAYLAHLLQSDRRVRAATHNMLAWRVRLGANGSANGGANGGGNGSANGGELRTAQDFDDDGETAAGSRLLKLMQAMGVWDAMVVVTRWYGGVKLGPRRFAVINGVARDGFVRAGMVVEGKKKKR</sequence>
<keyword evidence="4" id="KW-0678">Repressor</keyword>
<evidence type="ECO:0000313" key="11">
    <source>
        <dbReference type="Proteomes" id="UP000053831"/>
    </source>
</evidence>
<organism evidence="10 11">
    <name type="scientific">Escovopsis weberi</name>
    <dbReference type="NCBI Taxonomy" id="150374"/>
    <lineage>
        <taxon>Eukaryota</taxon>
        <taxon>Fungi</taxon>
        <taxon>Dikarya</taxon>
        <taxon>Ascomycota</taxon>
        <taxon>Pezizomycotina</taxon>
        <taxon>Sordariomycetes</taxon>
        <taxon>Hypocreomycetidae</taxon>
        <taxon>Hypocreales</taxon>
        <taxon>Hypocreaceae</taxon>
        <taxon>Escovopsis</taxon>
    </lineage>
</organism>
<dbReference type="InterPro" id="IPR023582">
    <property type="entry name" value="Impact"/>
</dbReference>
<dbReference type="GO" id="GO:0140469">
    <property type="term" value="P:GCN2-mediated signaling"/>
    <property type="evidence" value="ECO:0007669"/>
    <property type="project" value="TreeGrafter"/>
</dbReference>
<evidence type="ECO:0000256" key="4">
    <source>
        <dbReference type="ARBA" id="ARBA00022491"/>
    </source>
</evidence>
<keyword evidence="11" id="KW-1185">Reference proteome</keyword>
<evidence type="ECO:0000256" key="6">
    <source>
        <dbReference type="ARBA" id="ARBA00023016"/>
    </source>
</evidence>
<dbReference type="Pfam" id="PF05773">
    <property type="entry name" value="RWD"/>
    <property type="match status" value="1"/>
</dbReference>
<dbReference type="InterPro" id="IPR020568">
    <property type="entry name" value="Ribosomal_Su5_D2-typ_SF"/>
</dbReference>
<name>A0A0M8MT87_ESCWE</name>
<evidence type="ECO:0000256" key="7">
    <source>
        <dbReference type="SAM" id="MobiDB-lite"/>
    </source>
</evidence>
<protein>
    <submittedName>
        <fullName evidence="10">Protein IMPACT-like protein</fullName>
    </submittedName>
</protein>
<reference evidence="10 11" key="1">
    <citation type="submission" date="2015-07" db="EMBL/GenBank/DDBJ databases">
        <title>The genome of the fungus Escovopsis weberi, a specialized disease agent of ant agriculture.</title>
        <authorList>
            <person name="de Man T.J."/>
            <person name="Stajich J.E."/>
            <person name="Kubicek C.P."/>
            <person name="Chenthamara K."/>
            <person name="Atanasova L."/>
            <person name="Druzhinina I.S."/>
            <person name="Birnbaum S."/>
            <person name="Barribeau S.M."/>
            <person name="Teiling C."/>
            <person name="Suen G."/>
            <person name="Currie C."/>
            <person name="Gerardo N.M."/>
        </authorList>
    </citation>
    <scope>NUCLEOTIDE SEQUENCE [LARGE SCALE GENOMIC DNA]</scope>
</reference>
<dbReference type="InterPro" id="IPR001498">
    <property type="entry name" value="Impact_N"/>
</dbReference>
<keyword evidence="3" id="KW-0963">Cytoplasm</keyword>
<feature type="compositionally biased region" description="Basic and acidic residues" evidence="7">
    <location>
        <begin position="48"/>
        <end position="60"/>
    </location>
</feature>
<accession>A0A0M8MT87</accession>
<dbReference type="AlphaFoldDB" id="A0A0M8MT87"/>
<dbReference type="GO" id="GO:0005737">
    <property type="term" value="C:cytoplasm"/>
    <property type="evidence" value="ECO:0007669"/>
    <property type="project" value="UniProtKB-SubCell"/>
</dbReference>
<dbReference type="Proteomes" id="UP000053831">
    <property type="component" value="Unassembled WGS sequence"/>
</dbReference>
<feature type="region of interest" description="Disordered" evidence="7">
    <location>
        <begin position="235"/>
        <end position="259"/>
    </location>
</feature>
<evidence type="ECO:0000259" key="8">
    <source>
        <dbReference type="Pfam" id="PF01205"/>
    </source>
</evidence>
<keyword evidence="5" id="KW-0810">Translation regulation</keyword>
<feature type="compositionally biased region" description="Polar residues" evidence="7">
    <location>
        <begin position="21"/>
        <end position="31"/>
    </location>
</feature>
<feature type="domain" description="RWD" evidence="9">
    <location>
        <begin position="3"/>
        <end position="118"/>
    </location>
</feature>
<evidence type="ECO:0000256" key="5">
    <source>
        <dbReference type="ARBA" id="ARBA00022845"/>
    </source>
</evidence>
<comment type="caution">
    <text evidence="10">The sequence shown here is derived from an EMBL/GenBank/DDBJ whole genome shotgun (WGS) entry which is preliminary data.</text>
</comment>
<dbReference type="InterPro" id="IPR036956">
    <property type="entry name" value="Impact_N_sf"/>
</dbReference>
<keyword evidence="6" id="KW-0346">Stress response</keyword>
<evidence type="ECO:0000256" key="1">
    <source>
        <dbReference type="ARBA" id="ARBA00004496"/>
    </source>
</evidence>
<comment type="subcellular location">
    <subcellularLocation>
        <location evidence="1">Cytoplasm</location>
    </subcellularLocation>
</comment>
<proteinExistence type="inferred from homology"/>
<dbReference type="Gene3D" id="3.10.110.10">
    <property type="entry name" value="Ubiquitin Conjugating Enzyme"/>
    <property type="match status" value="1"/>
</dbReference>
<gene>
    <name evidence="10" type="ORF">ESCO_000614</name>
</gene>
<dbReference type="PROSITE" id="PS00910">
    <property type="entry name" value="UPF0029"/>
    <property type="match status" value="1"/>
</dbReference>
<feature type="compositionally biased region" description="Acidic residues" evidence="7">
    <location>
        <begin position="127"/>
        <end position="150"/>
    </location>
</feature>
<evidence type="ECO:0000313" key="10">
    <source>
        <dbReference type="EMBL" id="KOS18926.1"/>
    </source>
</evidence>